<evidence type="ECO:0000313" key="2">
    <source>
        <dbReference type="WBParaSite" id="PgR005X_g120_t02"/>
    </source>
</evidence>
<organism evidence="1 2">
    <name type="scientific">Parascaris univalens</name>
    <name type="common">Nematode worm</name>
    <dbReference type="NCBI Taxonomy" id="6257"/>
    <lineage>
        <taxon>Eukaryota</taxon>
        <taxon>Metazoa</taxon>
        <taxon>Ecdysozoa</taxon>
        <taxon>Nematoda</taxon>
        <taxon>Chromadorea</taxon>
        <taxon>Rhabditida</taxon>
        <taxon>Spirurina</taxon>
        <taxon>Ascaridomorpha</taxon>
        <taxon>Ascaridoidea</taxon>
        <taxon>Ascarididae</taxon>
        <taxon>Parascaris</taxon>
    </lineage>
</organism>
<protein>
    <submittedName>
        <fullName evidence="2">Uncharacterized protein</fullName>
    </submittedName>
</protein>
<keyword evidence="1" id="KW-1185">Reference proteome</keyword>
<proteinExistence type="predicted"/>
<name>A0A915AEH8_PARUN</name>
<dbReference type="AlphaFoldDB" id="A0A915AEH8"/>
<dbReference type="WBParaSite" id="PgR005X_g120_t02">
    <property type="protein sequence ID" value="PgR005X_g120_t02"/>
    <property type="gene ID" value="PgR005X_g120"/>
</dbReference>
<reference evidence="2" key="1">
    <citation type="submission" date="2022-11" db="UniProtKB">
        <authorList>
            <consortium name="WormBaseParasite"/>
        </authorList>
    </citation>
    <scope>IDENTIFICATION</scope>
</reference>
<sequence length="239" mass="27815">MHKNNALKGMSVEEAVLHVALRNDFREVVKLLYGFLNERMHLAYAFFVMKQVVSRRFLDKYDLVHLLINRIRSCQLPSSGYELELLRLQYAIAFLILMSDIIGLSDGNTLPTGEITSKIRKLLADSGKYYEVDRLAQESRIALMSILMKQKRVNRLRREFYGKAERISEQIESLLDRIRADFIPEQHELPVDSRIRSAVAARALYNEIIERDGFNERALLKFLNTFSNTPLQLIRHCGR</sequence>
<evidence type="ECO:0000313" key="1">
    <source>
        <dbReference type="Proteomes" id="UP000887569"/>
    </source>
</evidence>
<accession>A0A915AEH8</accession>
<dbReference type="Proteomes" id="UP000887569">
    <property type="component" value="Unplaced"/>
</dbReference>